<feature type="domain" description="HAMP" evidence="21">
    <location>
        <begin position="181"/>
        <end position="233"/>
    </location>
</feature>
<dbReference type="SUPFAM" id="SSF55874">
    <property type="entry name" value="ATPase domain of HSP90 chaperone/DNA topoisomerase II/histidine kinase"/>
    <property type="match status" value="1"/>
</dbReference>
<evidence type="ECO:0000256" key="13">
    <source>
        <dbReference type="ARBA" id="ARBA00022840"/>
    </source>
</evidence>
<feature type="domain" description="PAS" evidence="20">
    <location>
        <begin position="238"/>
        <end position="278"/>
    </location>
</feature>
<dbReference type="NCBIfam" id="TIGR00229">
    <property type="entry name" value="sensory_box"/>
    <property type="match status" value="1"/>
</dbReference>
<dbReference type="InterPro" id="IPR003594">
    <property type="entry name" value="HATPase_dom"/>
</dbReference>
<dbReference type="PRINTS" id="PR00344">
    <property type="entry name" value="BCTRLSENSOR"/>
</dbReference>
<dbReference type="Gene3D" id="3.30.565.10">
    <property type="entry name" value="Histidine kinase-like ATPase, C-terminal domain"/>
    <property type="match status" value="1"/>
</dbReference>
<evidence type="ECO:0000256" key="7">
    <source>
        <dbReference type="ARBA" id="ARBA00022553"/>
    </source>
</evidence>
<keyword evidence="13" id="KW-0067">ATP-binding</keyword>
<evidence type="ECO:0000256" key="12">
    <source>
        <dbReference type="ARBA" id="ARBA00022777"/>
    </source>
</evidence>
<sequence length="573" mass="66202">MRKKLIFFTMAVLIMTVTIMGALVYYYVKNFLINVLKNEMDYQVNLAIEYLKTSDLKDFDLIAKNIKSAINKRVTIIKKDGTVLGESDANSKFLENHKDRKEFIEAINTGIGISFRRSFTLDKMMFYYAKKFLLNGDILIMRISMELDLVKIMQKKILHFLFITVFVSLFLSSGLLWLFLNKFIEPIKELIKIATIISMGEYDKRIKIKTNDEIGQLGHAFNIMAARLEETILDLEDKRNKLISILKSMDDGVIVFDNNQNIILINPAAKKMFDIKEDVTGKHLIEVVKNLDLEDLIKENIEEEVELKISFPEVKYFKIRTTKVYNNDKANEDLGTLMVIQDVTKMKMLENMRSDFVANVSHELKTPLTSIKGFAETLKDVEDDKLRRKFLDIINIEAERLTKLINDILTLSELENKDYAINFEKLNVIELIEEVIYIMNPLAKNKDIIIDFENNCNEIIIYGDRDKFKQMMINLIDNAIKYTNEGGKVLLKALKLDKQVEIYVIDNGIGIPKEHLPRLFERFYRVDKARSRSLGGTGLGLAIVKHIVNLMKGKIDVYSEVGEGTTFKITFPL</sequence>
<dbReference type="Pfam" id="PF02518">
    <property type="entry name" value="HATPase_c"/>
    <property type="match status" value="1"/>
</dbReference>
<dbReference type="Pfam" id="PF00672">
    <property type="entry name" value="HAMP"/>
    <property type="match status" value="1"/>
</dbReference>
<keyword evidence="15" id="KW-0902">Two-component regulatory system</keyword>
<evidence type="ECO:0000256" key="14">
    <source>
        <dbReference type="ARBA" id="ARBA00022989"/>
    </source>
</evidence>
<evidence type="ECO:0000256" key="5">
    <source>
        <dbReference type="ARBA" id="ARBA00022448"/>
    </source>
</evidence>
<dbReference type="SUPFAM" id="SSF158472">
    <property type="entry name" value="HAMP domain-like"/>
    <property type="match status" value="1"/>
</dbReference>
<evidence type="ECO:0000313" key="23">
    <source>
        <dbReference type="Proteomes" id="UP000242850"/>
    </source>
</evidence>
<feature type="domain" description="Histidine kinase" evidence="19">
    <location>
        <begin position="359"/>
        <end position="573"/>
    </location>
</feature>
<dbReference type="PROSITE" id="PS50885">
    <property type="entry name" value="HAMP"/>
    <property type="match status" value="1"/>
</dbReference>
<evidence type="ECO:0000256" key="18">
    <source>
        <dbReference type="SAM" id="Phobius"/>
    </source>
</evidence>
<keyword evidence="9" id="KW-0808">Transferase</keyword>
<dbReference type="InterPro" id="IPR036097">
    <property type="entry name" value="HisK_dim/P_sf"/>
</dbReference>
<dbReference type="GO" id="GO:0004721">
    <property type="term" value="F:phosphoprotein phosphatase activity"/>
    <property type="evidence" value="ECO:0007669"/>
    <property type="project" value="TreeGrafter"/>
</dbReference>
<evidence type="ECO:0000256" key="1">
    <source>
        <dbReference type="ARBA" id="ARBA00000085"/>
    </source>
</evidence>
<dbReference type="InterPro" id="IPR005467">
    <property type="entry name" value="His_kinase_dom"/>
</dbReference>
<keyword evidence="14 18" id="KW-1133">Transmembrane helix</keyword>
<name>A0A1H5U1I4_9CLOT</name>
<dbReference type="Pfam" id="PF13188">
    <property type="entry name" value="PAS_8"/>
    <property type="match status" value="1"/>
</dbReference>
<dbReference type="Gene3D" id="6.10.340.10">
    <property type="match status" value="1"/>
</dbReference>
<reference evidence="23" key="1">
    <citation type="submission" date="2016-10" db="EMBL/GenBank/DDBJ databases">
        <authorList>
            <person name="Varghese N."/>
            <person name="Submissions S."/>
        </authorList>
    </citation>
    <scope>NUCLEOTIDE SEQUENCE [LARGE SCALE GENOMIC DNA]</scope>
    <source>
        <strain evidence="23">DSM 5463</strain>
    </source>
</reference>
<dbReference type="InterPro" id="IPR050351">
    <property type="entry name" value="BphY/WalK/GraS-like"/>
</dbReference>
<dbReference type="NCBIfam" id="NF046044">
    <property type="entry name" value="PnpS"/>
    <property type="match status" value="1"/>
</dbReference>
<evidence type="ECO:0000259" key="19">
    <source>
        <dbReference type="PROSITE" id="PS50109"/>
    </source>
</evidence>
<dbReference type="NCBIfam" id="TIGR02966">
    <property type="entry name" value="phoR_proteo"/>
    <property type="match status" value="1"/>
</dbReference>
<dbReference type="GO" id="GO:0016036">
    <property type="term" value="P:cellular response to phosphate starvation"/>
    <property type="evidence" value="ECO:0007669"/>
    <property type="project" value="TreeGrafter"/>
</dbReference>
<dbReference type="SUPFAM" id="SSF47384">
    <property type="entry name" value="Homodimeric domain of signal transducing histidine kinase"/>
    <property type="match status" value="1"/>
</dbReference>
<keyword evidence="12 22" id="KW-0418">Kinase</keyword>
<dbReference type="SUPFAM" id="SSF55785">
    <property type="entry name" value="PYP-like sensor domain (PAS domain)"/>
    <property type="match status" value="1"/>
</dbReference>
<evidence type="ECO:0000256" key="6">
    <source>
        <dbReference type="ARBA" id="ARBA00022475"/>
    </source>
</evidence>
<feature type="transmembrane region" description="Helical" evidence="18">
    <location>
        <begin position="157"/>
        <end position="180"/>
    </location>
</feature>
<dbReference type="Gene3D" id="3.30.450.20">
    <property type="entry name" value="PAS domain"/>
    <property type="match status" value="1"/>
</dbReference>
<dbReference type="InterPro" id="IPR014310">
    <property type="entry name" value="Sig_transdc_His_kinase_PhoR"/>
</dbReference>
<keyword evidence="23" id="KW-1185">Reference proteome</keyword>
<dbReference type="SMART" id="SM00387">
    <property type="entry name" value="HATPase_c"/>
    <property type="match status" value="1"/>
</dbReference>
<dbReference type="PANTHER" id="PTHR45453:SF1">
    <property type="entry name" value="PHOSPHATE REGULON SENSOR PROTEIN PHOR"/>
    <property type="match status" value="1"/>
</dbReference>
<evidence type="ECO:0000259" key="21">
    <source>
        <dbReference type="PROSITE" id="PS50885"/>
    </source>
</evidence>
<dbReference type="CDD" id="cd00130">
    <property type="entry name" value="PAS"/>
    <property type="match status" value="1"/>
</dbReference>
<dbReference type="PANTHER" id="PTHR45453">
    <property type="entry name" value="PHOSPHATE REGULON SENSOR PROTEIN PHOR"/>
    <property type="match status" value="1"/>
</dbReference>
<dbReference type="Gene3D" id="1.10.287.130">
    <property type="match status" value="1"/>
</dbReference>
<keyword evidence="16 18" id="KW-0472">Membrane</keyword>
<keyword evidence="10 18" id="KW-0812">Transmembrane</keyword>
<dbReference type="Proteomes" id="UP000242850">
    <property type="component" value="Unassembled WGS sequence"/>
</dbReference>
<dbReference type="RefSeq" id="WP_103895776.1">
    <property type="nucleotide sequence ID" value="NZ_FNUK01000007.1"/>
</dbReference>
<gene>
    <name evidence="22" type="ORF">SAMN05660865_00776</name>
</gene>
<dbReference type="InterPro" id="IPR036890">
    <property type="entry name" value="HATPase_C_sf"/>
</dbReference>
<dbReference type="CDD" id="cd00075">
    <property type="entry name" value="HATPase"/>
    <property type="match status" value="1"/>
</dbReference>
<protein>
    <recommendedName>
        <fullName evidence="4">Phosphate regulon sensor protein PhoR</fullName>
        <ecNumber evidence="3">2.7.13.3</ecNumber>
    </recommendedName>
</protein>
<evidence type="ECO:0000256" key="4">
    <source>
        <dbReference type="ARBA" id="ARBA00019665"/>
    </source>
</evidence>
<dbReference type="CDD" id="cd00082">
    <property type="entry name" value="HisKA"/>
    <property type="match status" value="1"/>
</dbReference>
<feature type="transmembrane region" description="Helical" evidence="18">
    <location>
        <begin position="7"/>
        <end position="28"/>
    </location>
</feature>
<dbReference type="AlphaFoldDB" id="A0A1H5U1I4"/>
<dbReference type="InterPro" id="IPR003660">
    <property type="entry name" value="HAMP_dom"/>
</dbReference>
<dbReference type="FunFam" id="1.10.287.130:FF:000008">
    <property type="entry name" value="Two-component sensor histidine kinase"/>
    <property type="match status" value="1"/>
</dbReference>
<evidence type="ECO:0000256" key="10">
    <source>
        <dbReference type="ARBA" id="ARBA00022692"/>
    </source>
</evidence>
<dbReference type="SMART" id="SM00388">
    <property type="entry name" value="HisKA"/>
    <property type="match status" value="1"/>
</dbReference>
<dbReference type="PROSITE" id="PS50112">
    <property type="entry name" value="PAS"/>
    <property type="match status" value="1"/>
</dbReference>
<evidence type="ECO:0000256" key="8">
    <source>
        <dbReference type="ARBA" id="ARBA00022592"/>
    </source>
</evidence>
<keyword evidence="11" id="KW-0547">Nucleotide-binding</keyword>
<comment type="catalytic activity">
    <reaction evidence="1">
        <text>ATP + protein L-histidine = ADP + protein N-phospho-L-histidine.</text>
        <dbReference type="EC" id="2.7.13.3"/>
    </reaction>
</comment>
<evidence type="ECO:0000256" key="3">
    <source>
        <dbReference type="ARBA" id="ARBA00012438"/>
    </source>
</evidence>
<dbReference type="GO" id="GO:0000155">
    <property type="term" value="F:phosphorelay sensor kinase activity"/>
    <property type="evidence" value="ECO:0007669"/>
    <property type="project" value="InterPro"/>
</dbReference>
<dbReference type="CDD" id="cd06225">
    <property type="entry name" value="HAMP"/>
    <property type="match status" value="1"/>
</dbReference>
<keyword evidence="8" id="KW-0592">Phosphate transport</keyword>
<keyword evidence="6" id="KW-1003">Cell membrane</keyword>
<accession>A0A1H5U1I4</accession>
<dbReference type="InterPro" id="IPR035965">
    <property type="entry name" value="PAS-like_dom_sf"/>
</dbReference>
<evidence type="ECO:0000313" key="22">
    <source>
        <dbReference type="EMBL" id="SEF68935.1"/>
    </source>
</evidence>
<dbReference type="SMART" id="SM00304">
    <property type="entry name" value="HAMP"/>
    <property type="match status" value="1"/>
</dbReference>
<organism evidence="22 23">
    <name type="scientific">Caloramator fervidus</name>
    <dbReference type="NCBI Taxonomy" id="29344"/>
    <lineage>
        <taxon>Bacteria</taxon>
        <taxon>Bacillati</taxon>
        <taxon>Bacillota</taxon>
        <taxon>Clostridia</taxon>
        <taxon>Eubacteriales</taxon>
        <taxon>Clostridiaceae</taxon>
        <taxon>Caloramator</taxon>
    </lineage>
</organism>
<dbReference type="FunFam" id="3.30.565.10:FF:000023">
    <property type="entry name" value="PAS domain-containing sensor histidine kinase"/>
    <property type="match status" value="1"/>
</dbReference>
<evidence type="ECO:0000256" key="17">
    <source>
        <dbReference type="ARBA" id="ARBA00025207"/>
    </source>
</evidence>
<dbReference type="Pfam" id="PF00512">
    <property type="entry name" value="HisKA"/>
    <property type="match status" value="1"/>
</dbReference>
<evidence type="ECO:0000256" key="2">
    <source>
        <dbReference type="ARBA" id="ARBA00004236"/>
    </source>
</evidence>
<evidence type="ECO:0000259" key="20">
    <source>
        <dbReference type="PROSITE" id="PS50112"/>
    </source>
</evidence>
<dbReference type="PROSITE" id="PS50109">
    <property type="entry name" value="HIS_KIN"/>
    <property type="match status" value="1"/>
</dbReference>
<dbReference type="GO" id="GO:0005886">
    <property type="term" value="C:plasma membrane"/>
    <property type="evidence" value="ECO:0007669"/>
    <property type="project" value="UniProtKB-SubCell"/>
</dbReference>
<dbReference type="InterPro" id="IPR004358">
    <property type="entry name" value="Sig_transdc_His_kin-like_C"/>
</dbReference>
<comment type="subcellular location">
    <subcellularLocation>
        <location evidence="2">Cell membrane</location>
    </subcellularLocation>
</comment>
<keyword evidence="7" id="KW-0597">Phosphoprotein</keyword>
<comment type="function">
    <text evidence="17">Member of the two-component regulatory system PhoR/PhoB involved in the phosphate regulon genes expression. PhoR may function as a membrane-associated protein kinase that phosphorylates PhoB in response to environmental signals.</text>
</comment>
<dbReference type="OrthoDB" id="9813151at2"/>
<evidence type="ECO:0000256" key="9">
    <source>
        <dbReference type="ARBA" id="ARBA00022679"/>
    </source>
</evidence>
<keyword evidence="5" id="KW-0813">Transport</keyword>
<proteinExistence type="predicted"/>
<dbReference type="GO" id="GO:0005524">
    <property type="term" value="F:ATP binding"/>
    <property type="evidence" value="ECO:0007669"/>
    <property type="project" value="UniProtKB-KW"/>
</dbReference>
<dbReference type="InterPro" id="IPR000014">
    <property type="entry name" value="PAS"/>
</dbReference>
<evidence type="ECO:0000256" key="11">
    <source>
        <dbReference type="ARBA" id="ARBA00022741"/>
    </source>
</evidence>
<dbReference type="GO" id="GO:0006817">
    <property type="term" value="P:phosphate ion transport"/>
    <property type="evidence" value="ECO:0007669"/>
    <property type="project" value="UniProtKB-KW"/>
</dbReference>
<dbReference type="SMART" id="SM00091">
    <property type="entry name" value="PAS"/>
    <property type="match status" value="1"/>
</dbReference>
<evidence type="ECO:0000256" key="15">
    <source>
        <dbReference type="ARBA" id="ARBA00023012"/>
    </source>
</evidence>
<dbReference type="InterPro" id="IPR003661">
    <property type="entry name" value="HisK_dim/P_dom"/>
</dbReference>
<evidence type="ECO:0000256" key="16">
    <source>
        <dbReference type="ARBA" id="ARBA00023136"/>
    </source>
</evidence>
<dbReference type="EC" id="2.7.13.3" evidence="3"/>
<dbReference type="EMBL" id="FNUK01000007">
    <property type="protein sequence ID" value="SEF68935.1"/>
    <property type="molecule type" value="Genomic_DNA"/>
</dbReference>